<geneLocation type="plasmid" evidence="1">
    <name>pVPS92-VEB</name>
</geneLocation>
<dbReference type="RefSeq" id="WP_172687302.1">
    <property type="nucleotide sequence ID" value="NZ_JAESOU010000012.1"/>
</dbReference>
<dbReference type="GO" id="GO:0003677">
    <property type="term" value="F:DNA binding"/>
    <property type="evidence" value="ECO:0007669"/>
    <property type="project" value="InterPro"/>
</dbReference>
<organism evidence="1">
    <name type="scientific">Vibrio parahaemolyticus</name>
    <dbReference type="NCBI Taxonomy" id="670"/>
    <lineage>
        <taxon>Bacteria</taxon>
        <taxon>Pseudomonadati</taxon>
        <taxon>Pseudomonadota</taxon>
        <taxon>Gammaproteobacteria</taxon>
        <taxon>Vibrionales</taxon>
        <taxon>Vibrionaceae</taxon>
        <taxon>Vibrio</taxon>
    </lineage>
</organism>
<protein>
    <submittedName>
        <fullName evidence="1">Uncharacterized protein</fullName>
    </submittedName>
</protein>
<accession>A0A1B1LRA6</accession>
<reference evidence="1" key="1">
    <citation type="journal article" date="2016" name="Antimicrob. Agents Chemother.">
        <title>Genetic Characterization of a blaVEB-2-carrying plasmid in Vibrio parahaemolyticus.</title>
        <authorList>
            <person name="Li R."/>
            <person name="Ye L."/>
            <person name="Zheng Z."/>
            <person name="Chan E.W."/>
            <person name="Chen S."/>
        </authorList>
    </citation>
    <scope>NUCLEOTIDE SEQUENCE</scope>
    <source>
        <strain evidence="1">VPS92</strain>
        <plasmid evidence="1">pVPS92-VEB</plasmid>
    </source>
</reference>
<dbReference type="InterPro" id="IPR010982">
    <property type="entry name" value="Lambda_DNA-bd_dom_sf"/>
</dbReference>
<keyword evidence="1" id="KW-0614">Plasmid</keyword>
<evidence type="ECO:0000313" key="1">
    <source>
        <dbReference type="EMBL" id="ANS55590.1"/>
    </source>
</evidence>
<sequence length="168" mass="18509">MNKPPNSMNMPLVKQHKSGINVTPLGKFLRGLRVENDVILKDMADSLGYSSSLLSGIELGTKMIPDSVSFLAQINRAYSIKNPDELVKLVESHKLNSESLQVNDDRPLVDMRAYLDERIASGYPIIVLEPGHSTQELLEAINNLLPDDGKAKLISFDPSVPGEKIKLS</sequence>
<dbReference type="Gene3D" id="1.10.260.40">
    <property type="entry name" value="lambda repressor-like DNA-binding domains"/>
    <property type="match status" value="1"/>
</dbReference>
<dbReference type="SUPFAM" id="SSF47413">
    <property type="entry name" value="lambda repressor-like DNA-binding domains"/>
    <property type="match status" value="1"/>
</dbReference>
<proteinExistence type="predicted"/>
<name>A0A1B1LRA6_VIBPH</name>
<dbReference type="EMBL" id="KU356480">
    <property type="protein sequence ID" value="ANS55590.1"/>
    <property type="molecule type" value="Genomic_DNA"/>
</dbReference>
<dbReference type="AlphaFoldDB" id="A0A1B1LRA6"/>